<keyword evidence="4" id="KW-1185">Reference proteome</keyword>
<dbReference type="PROSITE" id="PS51168">
    <property type="entry name" value="CHORISMATE_MUT_2"/>
    <property type="match status" value="1"/>
</dbReference>
<feature type="domain" description="Chorismate mutase" evidence="2">
    <location>
        <begin position="13"/>
        <end position="104"/>
    </location>
</feature>
<dbReference type="SUPFAM" id="SSF48600">
    <property type="entry name" value="Chorismate mutase II"/>
    <property type="match status" value="1"/>
</dbReference>
<evidence type="ECO:0000256" key="1">
    <source>
        <dbReference type="ARBA" id="ARBA00012404"/>
    </source>
</evidence>
<dbReference type="Pfam" id="PF01817">
    <property type="entry name" value="CM_2"/>
    <property type="match status" value="1"/>
</dbReference>
<protein>
    <recommendedName>
        <fullName evidence="1">chorismate mutase</fullName>
        <ecNumber evidence="1">5.4.99.5</ecNumber>
    </recommendedName>
</protein>
<reference evidence="3 4" key="1">
    <citation type="submission" date="2016-11" db="EMBL/GenBank/DDBJ databases">
        <authorList>
            <person name="Jaros S."/>
            <person name="Januszkiewicz K."/>
            <person name="Wedrychowicz H."/>
        </authorList>
    </citation>
    <scope>NUCLEOTIDE SEQUENCE [LARGE SCALE GENOMIC DNA]</scope>
    <source>
        <strain evidence="3 4">DSM 19436</strain>
    </source>
</reference>
<organism evidence="3 4">
    <name type="scientific">Kaistia soli DSM 19436</name>
    <dbReference type="NCBI Taxonomy" id="1122133"/>
    <lineage>
        <taxon>Bacteria</taxon>
        <taxon>Pseudomonadati</taxon>
        <taxon>Pseudomonadota</taxon>
        <taxon>Alphaproteobacteria</taxon>
        <taxon>Hyphomicrobiales</taxon>
        <taxon>Kaistiaceae</taxon>
        <taxon>Kaistia</taxon>
    </lineage>
</organism>
<evidence type="ECO:0000313" key="4">
    <source>
        <dbReference type="Proteomes" id="UP000184485"/>
    </source>
</evidence>
<proteinExistence type="predicted"/>
<dbReference type="InterPro" id="IPR036979">
    <property type="entry name" value="CM_dom_sf"/>
</dbReference>
<gene>
    <name evidence="3" type="ORF">SAMN02745157_2291</name>
</gene>
<dbReference type="STRING" id="1122133.SAMN02745157_2291"/>
<sequence>MMAATETTNSVSEKDAAQLAAIRATIDRLDAEMHERLIERGAAIGTLIRVKGTSRPGAAFRPGREADMMRRLVARHEGALPLWTVEHIWREIITTFTRMQAPFDVAYDAGTPGPGSTAHGDAMRDVARFLFGFTVALHRQQGALDTINHIRESGTDLGVVALAQPAAAGAWWRALGRPAGPRIIALAPFIAVAGRPAEMPALVIAPELADPTPPDLALFAVTALAPEASRAIRAASGTVMAEAGRELLVALPAATSVANLSARAGFDDVAQIGALSRGIAIGDIAVDHVLYQSVAGA</sequence>
<dbReference type="Gene3D" id="1.20.59.10">
    <property type="entry name" value="Chorismate mutase"/>
    <property type="match status" value="1"/>
</dbReference>
<dbReference type="EC" id="5.4.99.5" evidence="1"/>
<dbReference type="AlphaFoldDB" id="A0A1M5CBQ4"/>
<dbReference type="GO" id="GO:0046417">
    <property type="term" value="P:chorismate metabolic process"/>
    <property type="evidence" value="ECO:0007669"/>
    <property type="project" value="InterPro"/>
</dbReference>
<dbReference type="GO" id="GO:0004106">
    <property type="term" value="F:chorismate mutase activity"/>
    <property type="evidence" value="ECO:0007669"/>
    <property type="project" value="UniProtKB-EC"/>
</dbReference>
<dbReference type="Proteomes" id="UP000184485">
    <property type="component" value="Unassembled WGS sequence"/>
</dbReference>
<dbReference type="OrthoDB" id="7268348at2"/>
<dbReference type="SMART" id="SM00830">
    <property type="entry name" value="CM_2"/>
    <property type="match status" value="1"/>
</dbReference>
<name>A0A1M5CBQ4_9HYPH</name>
<accession>A0A1M5CBQ4</accession>
<dbReference type="EMBL" id="FQUP01000002">
    <property type="protein sequence ID" value="SHF52141.1"/>
    <property type="molecule type" value="Genomic_DNA"/>
</dbReference>
<evidence type="ECO:0000313" key="3">
    <source>
        <dbReference type="EMBL" id="SHF52141.1"/>
    </source>
</evidence>
<dbReference type="InterPro" id="IPR036263">
    <property type="entry name" value="Chorismate_II_sf"/>
</dbReference>
<dbReference type="InterPro" id="IPR002701">
    <property type="entry name" value="CM_II_prokaryot"/>
</dbReference>
<evidence type="ECO:0000259" key="2">
    <source>
        <dbReference type="PROSITE" id="PS51168"/>
    </source>
</evidence>